<comment type="subcellular location">
    <subcellularLocation>
        <location evidence="2">Bacterial flagellum basal body</location>
    </subcellularLocation>
</comment>
<evidence type="ECO:0000256" key="5">
    <source>
        <dbReference type="SAM" id="MobiDB-lite"/>
    </source>
</evidence>
<gene>
    <name evidence="7" type="ORF">TsocGM_05095</name>
</gene>
<evidence type="ECO:0000256" key="2">
    <source>
        <dbReference type="ARBA" id="ARBA00004117"/>
    </source>
</evidence>
<dbReference type="SUPFAM" id="SSF48371">
    <property type="entry name" value="ARM repeat"/>
    <property type="match status" value="1"/>
</dbReference>
<dbReference type="RefSeq" id="WP_126724229.1">
    <property type="nucleotide sequence ID" value="NZ_RYZH01000007.1"/>
</dbReference>
<reference evidence="7 8" key="1">
    <citation type="submission" date="2018-12" db="EMBL/GenBank/DDBJ databases">
        <authorList>
            <person name="Toschakov S.V."/>
        </authorList>
    </citation>
    <scope>NUCLEOTIDE SEQUENCE [LARGE SCALE GENOMIC DNA]</scope>
    <source>
        <strain evidence="7 8">GM2012</strain>
    </source>
</reference>
<reference evidence="7 8" key="2">
    <citation type="submission" date="2019-01" db="EMBL/GenBank/DDBJ databases">
        <title>Tautonia sociabilis, a novel thermotolerant planctomycete of Isosphaeraceae family, isolated from a 4000 m deep subterranean habitat.</title>
        <authorList>
            <person name="Kovaleva O.L."/>
            <person name="Elcheninov A.G."/>
            <person name="Van Heerden E."/>
            <person name="Toshchakov S.V."/>
            <person name="Novikov A."/>
            <person name="Bonch-Osmolovskaya E.A."/>
            <person name="Kublanov I.V."/>
        </authorList>
    </citation>
    <scope>NUCLEOTIDE SEQUENCE [LARGE SCALE GENOMIC DNA]</scope>
    <source>
        <strain evidence="7 8">GM2012</strain>
    </source>
</reference>
<comment type="caution">
    <text evidence="7">The sequence shown here is derived from an EMBL/GenBank/DDBJ whole genome shotgun (WGS) entry which is preliminary data.</text>
</comment>
<organism evidence="7 8">
    <name type="scientific">Tautonia sociabilis</name>
    <dbReference type="NCBI Taxonomy" id="2080755"/>
    <lineage>
        <taxon>Bacteria</taxon>
        <taxon>Pseudomonadati</taxon>
        <taxon>Planctomycetota</taxon>
        <taxon>Planctomycetia</taxon>
        <taxon>Isosphaerales</taxon>
        <taxon>Isosphaeraceae</taxon>
        <taxon>Tautonia</taxon>
    </lineage>
</organism>
<keyword evidence="7" id="KW-0966">Cell projection</keyword>
<sequence length="665" mass="71665">MRRGDRRAGPGSAPARTRASAWAWLGIAGLLLAAPATALAQDEADRKIVDIAEPLGFGQKTVEGVGLVIGLAGTGSEPPPSSYRSKLEAEIKRNPELKVEEILADPLKRTSLVVVRAVITAGMAPEDELNVDVLLPPDSETTSLEGGFLVGCWLHEVGIAAQVQLEGKPWVYAYGPILTGNAADPDNPKVGRVLGGGRIKQEIPYVLLIGQRHRSGAVAKQLQDLINRRFQYRDGRFKKGVATAKTDNTIVLNVPERYHHNQLRYLQVLAQIRLAHTPELLESRMERWGQELLEPKTAGEAALKLEALGGIASPVLVKGLESEHPQVRFFSAEALAYLDDSAGSEELARAVVELPEFRTLALAALAAMDQPAGILRLRELMDQADPVVRYGAFNALRVSDPGDPALGRTRVLGLIEERRHADPDDAMAFPIEAQAPSPSRKATAEDPFELYVVRSSGPPMIHLSRSRRREIVLFGRDHELLPPVVLGGTGPILLNAALDDRRIEISRIELTGTPPQILTSSTDLVEVIRTVAALGATYPQVVSILEGAKRQANLVAELAIDAVPSEVEDYDRALLAGEDVVHDEAVSPASFEEEDAPEGAAERRGLGLIRRILPGAGGPGRSAAPSGREGEAEREEEASSPPASRRPGLFSRFLNRAGASELQKP</sequence>
<protein>
    <submittedName>
        <fullName evidence="7">Flagellar basal-body P-ring protein</fullName>
    </submittedName>
</protein>
<dbReference type="Gene3D" id="1.25.10.10">
    <property type="entry name" value="Leucine-rich Repeat Variant"/>
    <property type="match status" value="1"/>
</dbReference>
<dbReference type="GO" id="GO:0005198">
    <property type="term" value="F:structural molecule activity"/>
    <property type="evidence" value="ECO:0007669"/>
    <property type="project" value="InterPro"/>
</dbReference>
<dbReference type="PROSITE" id="PS50077">
    <property type="entry name" value="HEAT_REPEAT"/>
    <property type="match status" value="1"/>
</dbReference>
<dbReference type="InterPro" id="IPR016024">
    <property type="entry name" value="ARM-type_fold"/>
</dbReference>
<name>A0A432MMS1_9BACT</name>
<evidence type="ECO:0000256" key="6">
    <source>
        <dbReference type="SAM" id="SignalP"/>
    </source>
</evidence>
<dbReference type="OrthoDB" id="232006at2"/>
<keyword evidence="8" id="KW-1185">Reference proteome</keyword>
<keyword evidence="7" id="KW-0969">Cilium</keyword>
<dbReference type="AlphaFoldDB" id="A0A432MMS1"/>
<evidence type="ECO:0000256" key="1">
    <source>
        <dbReference type="ARBA" id="ARBA00002591"/>
    </source>
</evidence>
<dbReference type="Pfam" id="PF02119">
    <property type="entry name" value="FlgI"/>
    <property type="match status" value="1"/>
</dbReference>
<dbReference type="EMBL" id="RYZH01000007">
    <property type="protein sequence ID" value="RUL88741.1"/>
    <property type="molecule type" value="Genomic_DNA"/>
</dbReference>
<dbReference type="InterPro" id="IPR021133">
    <property type="entry name" value="HEAT_type_2"/>
</dbReference>
<comment type="function">
    <text evidence="1">Assembles around the rod to form the L-ring and probably protects the motor/basal body from shearing forces during rotation.</text>
</comment>
<feature type="compositionally biased region" description="Low complexity" evidence="5">
    <location>
        <begin position="639"/>
        <end position="648"/>
    </location>
</feature>
<keyword evidence="4" id="KW-0975">Bacterial flagellum</keyword>
<feature type="region of interest" description="Disordered" evidence="5">
    <location>
        <begin position="611"/>
        <end position="665"/>
    </location>
</feature>
<accession>A0A432MMS1</accession>
<feature type="signal peptide" evidence="6">
    <location>
        <begin position="1"/>
        <end position="40"/>
    </location>
</feature>
<dbReference type="InterPro" id="IPR001782">
    <property type="entry name" value="Flag_FlgI"/>
</dbReference>
<dbReference type="PANTHER" id="PTHR30381:SF0">
    <property type="entry name" value="FLAGELLAR P-RING PROTEIN"/>
    <property type="match status" value="1"/>
</dbReference>
<evidence type="ECO:0000313" key="8">
    <source>
        <dbReference type="Proteomes" id="UP000280296"/>
    </source>
</evidence>
<dbReference type="Proteomes" id="UP000280296">
    <property type="component" value="Unassembled WGS sequence"/>
</dbReference>
<proteinExistence type="predicted"/>
<evidence type="ECO:0000256" key="4">
    <source>
        <dbReference type="ARBA" id="ARBA00023143"/>
    </source>
</evidence>
<dbReference type="PRINTS" id="PR01010">
    <property type="entry name" value="FLGPRINGFLGI"/>
</dbReference>
<dbReference type="InterPro" id="IPR011989">
    <property type="entry name" value="ARM-like"/>
</dbReference>
<evidence type="ECO:0000313" key="7">
    <source>
        <dbReference type="EMBL" id="RUL88741.1"/>
    </source>
</evidence>
<dbReference type="Pfam" id="PF13646">
    <property type="entry name" value="HEAT_2"/>
    <property type="match status" value="1"/>
</dbReference>
<keyword evidence="7" id="KW-0282">Flagellum</keyword>
<evidence type="ECO:0000256" key="3">
    <source>
        <dbReference type="ARBA" id="ARBA00022729"/>
    </source>
</evidence>
<keyword evidence="3 6" id="KW-0732">Signal</keyword>
<feature type="chain" id="PRO_5019519592" evidence="6">
    <location>
        <begin position="41"/>
        <end position="665"/>
    </location>
</feature>
<dbReference type="GO" id="GO:0009428">
    <property type="term" value="C:bacterial-type flagellum basal body, distal rod, P ring"/>
    <property type="evidence" value="ECO:0007669"/>
    <property type="project" value="InterPro"/>
</dbReference>
<dbReference type="PANTHER" id="PTHR30381">
    <property type="entry name" value="FLAGELLAR P-RING PERIPLASMIC PROTEIN FLGI"/>
    <property type="match status" value="1"/>
</dbReference>
<dbReference type="GO" id="GO:0071973">
    <property type="term" value="P:bacterial-type flagellum-dependent cell motility"/>
    <property type="evidence" value="ECO:0007669"/>
    <property type="project" value="InterPro"/>
</dbReference>
<dbReference type="GO" id="GO:0030288">
    <property type="term" value="C:outer membrane-bounded periplasmic space"/>
    <property type="evidence" value="ECO:0007669"/>
    <property type="project" value="InterPro"/>
</dbReference>